<feature type="domain" description="Helicase HerA central" evidence="2">
    <location>
        <begin position="327"/>
        <end position="378"/>
    </location>
</feature>
<protein>
    <recommendedName>
        <fullName evidence="2">Helicase HerA central domain-containing protein</fullName>
    </recommendedName>
</protein>
<dbReference type="SUPFAM" id="SSF52540">
    <property type="entry name" value="P-loop containing nucleoside triphosphate hydrolases"/>
    <property type="match status" value="1"/>
</dbReference>
<dbReference type="Gene3D" id="3.40.50.300">
    <property type="entry name" value="P-loop containing nucleotide triphosphate hydrolases"/>
    <property type="match status" value="2"/>
</dbReference>
<proteinExistence type="predicted"/>
<dbReference type="HOGENOM" id="CLU_345428_0_0_11"/>
<evidence type="ECO:0000259" key="2">
    <source>
        <dbReference type="Pfam" id="PF01935"/>
    </source>
</evidence>
<dbReference type="PANTHER" id="PTHR30121">
    <property type="entry name" value="UNCHARACTERIZED PROTEIN YJGR-RELATED"/>
    <property type="match status" value="1"/>
</dbReference>
<feature type="region of interest" description="Disordered" evidence="1">
    <location>
        <begin position="736"/>
        <end position="818"/>
    </location>
</feature>
<dbReference type="STRING" id="467200.SSRG_00741"/>
<evidence type="ECO:0000313" key="3">
    <source>
        <dbReference type="EMBL" id="EFL37937.1"/>
    </source>
</evidence>
<accession>D9Y100</accession>
<dbReference type="Proteomes" id="UP000002968">
    <property type="component" value="Unassembled WGS sequence"/>
</dbReference>
<gene>
    <name evidence="3" type="ORF">SSRG_00741</name>
</gene>
<dbReference type="PANTHER" id="PTHR30121:SF6">
    <property type="entry name" value="SLR6007 PROTEIN"/>
    <property type="match status" value="1"/>
</dbReference>
<sequence>MTALLRYGGNEEVPGVPAYLHWGKVLGIYDDEAPATLPSQLDLLRALQDLDTPDVALVYRLRTSPEGGPNAEPSALFDLRCLSRDRETISAAEARTLDDLSAVALLPAYNILGASELRVGYKYRTRIVPSARRGDELPIKRDWAELVDLFRRREDDVALDITCTLTDVRVGKHRASLRTGHITSIDRATAFFEAAAAECRYHQEGQRQLMVTVTLQSTAPIDQVFARTTGRMLFGTPVRLRPVQRYRPITSSPALGVVGCPEQLIRVWHAPYGNMQGRGLGSWRDTRIAMRRKPPKVEAGVTLGRARWHGARFTKDEVVEISDADRTKHTYVVGKTGSGKTNVLKSLVRQDIRNGNGCAVIDPHGDLVDYALEHAGDRVEDVVHLDFGDPAYLPVVNPFLIDVEAESDYQMAVEEILEIIIRRSYSQFTGPVFDDTTRLMLKTIWHREIRGDLLPSIPLALEVLRTPGMRKWAAGVLGDVDPELADQWRAFEGMLASSVAETVRWAAAKFADFTSGNPLQLLTAGSSPLSFQDIYDERKILLVKLPETMMGPMSGQFLGSLMFNRIYRAARAGGSAKAAPFFIHVDEFQRFVSHEVEELVAEARKFNVGLTFAHQNLRQLEAFSRYEGTANARLAEAIFSNVGTMIVMKTSGRDVKAFADEFSVNEAQVRNIAQYEALARTVIGNVEQPAFSLVVGHEVSGRGDATVAGRVRERMIAQGIMRPRDELRTLQKDLESFRAHGKPGRPRAPERRPSRDSSAPSGDAPFELLPEGPEDAPSPSSSSPLDDWLARRKSRKGRVARADPEPADTPSDSLPLRS</sequence>
<dbReference type="CDD" id="cd01127">
    <property type="entry name" value="TrwB_TraG_TraD_VirD4"/>
    <property type="match status" value="1"/>
</dbReference>
<dbReference type="Pfam" id="PF01935">
    <property type="entry name" value="DUF87"/>
    <property type="match status" value="1"/>
</dbReference>
<dbReference type="eggNOG" id="COG0433">
    <property type="taxonomic scope" value="Bacteria"/>
</dbReference>
<organism evidence="3 4">
    <name type="scientific">Streptomyces griseoflavus Tu4000</name>
    <dbReference type="NCBI Taxonomy" id="467200"/>
    <lineage>
        <taxon>Bacteria</taxon>
        <taxon>Bacillati</taxon>
        <taxon>Actinomycetota</taxon>
        <taxon>Actinomycetes</taxon>
        <taxon>Kitasatosporales</taxon>
        <taxon>Streptomycetaceae</taxon>
        <taxon>Streptomyces</taxon>
    </lineage>
</organism>
<dbReference type="AlphaFoldDB" id="D9Y100"/>
<evidence type="ECO:0000256" key="1">
    <source>
        <dbReference type="SAM" id="MobiDB-lite"/>
    </source>
</evidence>
<dbReference type="InterPro" id="IPR051162">
    <property type="entry name" value="T4SS_component"/>
</dbReference>
<dbReference type="EMBL" id="GG657758">
    <property type="protein sequence ID" value="EFL37937.1"/>
    <property type="molecule type" value="Genomic_DNA"/>
</dbReference>
<dbReference type="InterPro" id="IPR027417">
    <property type="entry name" value="P-loop_NTPase"/>
</dbReference>
<reference evidence="3" key="1">
    <citation type="submission" date="2009-02" db="EMBL/GenBank/DDBJ databases">
        <title>Annotation of Streptomyces griseoflavus strain Tu4000.</title>
        <authorList>
            <consortium name="The Broad Institute Genome Sequencing Platform"/>
            <consortium name="Broad Institute Microbial Sequencing Center"/>
            <person name="Fischbach M."/>
            <person name="Godfrey P."/>
            <person name="Ward D."/>
            <person name="Young S."/>
            <person name="Zeng Q."/>
            <person name="Koehrsen M."/>
            <person name="Alvarado L."/>
            <person name="Berlin A.M."/>
            <person name="Bochicchio J."/>
            <person name="Borenstein D."/>
            <person name="Chapman S.B."/>
            <person name="Chen Z."/>
            <person name="Engels R."/>
            <person name="Freedman E."/>
            <person name="Gellesch M."/>
            <person name="Goldberg J."/>
            <person name="Griggs A."/>
            <person name="Gujja S."/>
            <person name="Heilman E.R."/>
            <person name="Heiman D.I."/>
            <person name="Hepburn T.A."/>
            <person name="Howarth C."/>
            <person name="Jen D."/>
            <person name="Larson L."/>
            <person name="Lewis B."/>
            <person name="Mehta T."/>
            <person name="Park D."/>
            <person name="Pearson M."/>
            <person name="Richards J."/>
            <person name="Roberts A."/>
            <person name="Saif S."/>
            <person name="Shea T.D."/>
            <person name="Shenoy N."/>
            <person name="Sisk P."/>
            <person name="Stolte C."/>
            <person name="Sykes S.N."/>
            <person name="Thomson T."/>
            <person name="Walk T."/>
            <person name="White J."/>
            <person name="Yandava C."/>
            <person name="Straight P."/>
            <person name="Clardy J."/>
            <person name="Hung D."/>
            <person name="Kolter R."/>
            <person name="Mekalanos J."/>
            <person name="Walker S."/>
            <person name="Walsh C.T."/>
            <person name="Wieland-Brown L.C."/>
            <person name="Haas B."/>
            <person name="Nusbaum C."/>
            <person name="Birren B."/>
        </authorList>
    </citation>
    <scope>NUCLEOTIDE SEQUENCE [LARGE SCALE GENOMIC DNA]</scope>
    <source>
        <strain evidence="3">Tu4000</strain>
    </source>
</reference>
<dbReference type="InterPro" id="IPR002789">
    <property type="entry name" value="HerA_central"/>
</dbReference>
<keyword evidence="4" id="KW-1185">Reference proteome</keyword>
<name>D9Y100_9ACTN</name>
<evidence type="ECO:0000313" key="4">
    <source>
        <dbReference type="Proteomes" id="UP000002968"/>
    </source>
</evidence>